<evidence type="ECO:0000313" key="3">
    <source>
        <dbReference type="EMBL" id="MEQ2519381.1"/>
    </source>
</evidence>
<protein>
    <recommendedName>
        <fullName evidence="5">CinA C-terminal domain-containing protein</fullName>
    </recommendedName>
</protein>
<evidence type="ECO:0000256" key="2">
    <source>
        <dbReference type="SAM" id="Phobius"/>
    </source>
</evidence>
<proteinExistence type="predicted"/>
<dbReference type="InterPro" id="IPR036653">
    <property type="entry name" value="CinA-like_C"/>
</dbReference>
<feature type="transmembrane region" description="Helical" evidence="2">
    <location>
        <begin position="257"/>
        <end position="279"/>
    </location>
</feature>
<accession>A0ABV1GC21</accession>
<sequence>MQMEKNVEKQLIVRTFEPDMGQLKALAKQIVSMPNVTLNLYGQAGEVLIVITARAIAPAAATELTETLADRFEQVLGDSVYGRGKGSLAYFTAGEMIENETSVVASDSATGALLSEEFSHTKRGNSVFDFGDVSYNDSRVMGKIKAAASRNYEKGNVYQMAAARAVAAAKCSRAEFGVSVTGGNDGRPLYLAVAHKGYVYMRSFKPAPDAAKRAALASLDIIRRLSLKAPLEEVRMFKANTDFEWDEPLTRRRSNKVLGPVIVLIVLLLALAGTCWYLFTHFSLGGADGDAMAVDNSTSVSQSVSETESVSVPTDDSASVTQSTSSSAATAPSGQTDADGKVRPFA</sequence>
<dbReference type="Gene3D" id="3.90.950.20">
    <property type="entry name" value="CinA-like"/>
    <property type="match status" value="1"/>
</dbReference>
<evidence type="ECO:0008006" key="5">
    <source>
        <dbReference type="Google" id="ProtNLM"/>
    </source>
</evidence>
<dbReference type="EMBL" id="JBBMFA010000052">
    <property type="protein sequence ID" value="MEQ2519381.1"/>
    <property type="molecule type" value="Genomic_DNA"/>
</dbReference>
<feature type="compositionally biased region" description="Low complexity" evidence="1">
    <location>
        <begin position="302"/>
        <end position="333"/>
    </location>
</feature>
<name>A0ABV1GC21_9FIRM</name>
<keyword evidence="2" id="KW-0472">Membrane</keyword>
<evidence type="ECO:0000256" key="1">
    <source>
        <dbReference type="SAM" id="MobiDB-lite"/>
    </source>
</evidence>
<feature type="region of interest" description="Disordered" evidence="1">
    <location>
        <begin position="302"/>
        <end position="346"/>
    </location>
</feature>
<organism evidence="3 4">
    <name type="scientific">Ruthenibacterium intestinale</name>
    <dbReference type="NCBI Taxonomy" id="3133163"/>
    <lineage>
        <taxon>Bacteria</taxon>
        <taxon>Bacillati</taxon>
        <taxon>Bacillota</taxon>
        <taxon>Clostridia</taxon>
        <taxon>Eubacteriales</taxon>
        <taxon>Oscillospiraceae</taxon>
        <taxon>Ruthenibacterium</taxon>
    </lineage>
</organism>
<gene>
    <name evidence="3" type="ORF">WMO24_02850</name>
</gene>
<evidence type="ECO:0000313" key="4">
    <source>
        <dbReference type="Proteomes" id="UP001477672"/>
    </source>
</evidence>
<reference evidence="3 4" key="1">
    <citation type="submission" date="2024-03" db="EMBL/GenBank/DDBJ databases">
        <title>Human intestinal bacterial collection.</title>
        <authorList>
            <person name="Pauvert C."/>
            <person name="Hitch T.C.A."/>
            <person name="Clavel T."/>
        </authorList>
    </citation>
    <scope>NUCLEOTIDE SEQUENCE [LARGE SCALE GENOMIC DNA]</scope>
    <source>
        <strain evidence="3 4">CLA-JM-H11</strain>
    </source>
</reference>
<dbReference type="RefSeq" id="WP_349214810.1">
    <property type="nucleotide sequence ID" value="NZ_JBBMFA010000052.1"/>
</dbReference>
<dbReference type="SUPFAM" id="SSF142433">
    <property type="entry name" value="CinA-like"/>
    <property type="match status" value="1"/>
</dbReference>
<keyword evidence="2" id="KW-0812">Transmembrane</keyword>
<comment type="caution">
    <text evidence="3">The sequence shown here is derived from an EMBL/GenBank/DDBJ whole genome shotgun (WGS) entry which is preliminary data.</text>
</comment>
<keyword evidence="4" id="KW-1185">Reference proteome</keyword>
<keyword evidence="2" id="KW-1133">Transmembrane helix</keyword>
<dbReference type="Proteomes" id="UP001477672">
    <property type="component" value="Unassembled WGS sequence"/>
</dbReference>